<gene>
    <name evidence="9" type="ORF">PSUM_05090</name>
</gene>
<protein>
    <submittedName>
        <fullName evidence="9">Cytochrome C</fullName>
    </submittedName>
</protein>
<keyword evidence="4" id="KW-0249">Electron transport</keyword>
<dbReference type="PRINTS" id="PR00604">
    <property type="entry name" value="CYTCHRMECIAB"/>
</dbReference>
<keyword evidence="5 6" id="KW-0408">Iron</keyword>
<keyword evidence="7" id="KW-0732">Signal</keyword>
<dbReference type="Proteomes" id="UP000215455">
    <property type="component" value="Unassembled WGS sequence"/>
</dbReference>
<dbReference type="SUPFAM" id="SSF46626">
    <property type="entry name" value="Cytochrome c"/>
    <property type="match status" value="1"/>
</dbReference>
<keyword evidence="10" id="KW-1185">Reference proteome</keyword>
<dbReference type="PANTHER" id="PTHR11961">
    <property type="entry name" value="CYTOCHROME C"/>
    <property type="match status" value="1"/>
</dbReference>
<dbReference type="EMBL" id="NIWU01000001">
    <property type="protein sequence ID" value="OXR35263.1"/>
    <property type="molecule type" value="Genomic_DNA"/>
</dbReference>
<evidence type="ECO:0000259" key="8">
    <source>
        <dbReference type="PROSITE" id="PS51007"/>
    </source>
</evidence>
<accession>A0ABX4E0U3</accession>
<keyword evidence="2 6" id="KW-0349">Heme</keyword>
<dbReference type="Gene3D" id="1.10.760.10">
    <property type="entry name" value="Cytochrome c-like domain"/>
    <property type="match status" value="1"/>
</dbReference>
<proteinExistence type="predicted"/>
<feature type="chain" id="PRO_5046285950" evidence="7">
    <location>
        <begin position="29"/>
        <end position="131"/>
    </location>
</feature>
<evidence type="ECO:0000256" key="7">
    <source>
        <dbReference type="SAM" id="SignalP"/>
    </source>
</evidence>
<dbReference type="InterPro" id="IPR002327">
    <property type="entry name" value="Cyt_c_1A/1B"/>
</dbReference>
<feature type="domain" description="Cytochrome c" evidence="8">
    <location>
        <begin position="29"/>
        <end position="131"/>
    </location>
</feature>
<dbReference type="RefSeq" id="WP_083349128.1">
    <property type="nucleotide sequence ID" value="NZ_CP044409.1"/>
</dbReference>
<comment type="caution">
    <text evidence="9">The sequence shown here is derived from an EMBL/GenBank/DDBJ whole genome shotgun (WGS) entry which is preliminary data.</text>
</comment>
<dbReference type="InterPro" id="IPR036909">
    <property type="entry name" value="Cyt_c-like_dom_sf"/>
</dbReference>
<keyword evidence="3 6" id="KW-0479">Metal-binding</keyword>
<evidence type="ECO:0000256" key="5">
    <source>
        <dbReference type="ARBA" id="ARBA00023004"/>
    </source>
</evidence>
<dbReference type="PROSITE" id="PS51007">
    <property type="entry name" value="CYTC"/>
    <property type="match status" value="1"/>
</dbReference>
<evidence type="ECO:0000256" key="4">
    <source>
        <dbReference type="ARBA" id="ARBA00022982"/>
    </source>
</evidence>
<dbReference type="InterPro" id="IPR009056">
    <property type="entry name" value="Cyt_c-like_dom"/>
</dbReference>
<evidence type="ECO:0000256" key="2">
    <source>
        <dbReference type="ARBA" id="ARBA00022617"/>
    </source>
</evidence>
<reference evidence="9 10" key="1">
    <citation type="submission" date="2017-06" db="EMBL/GenBank/DDBJ databases">
        <authorList>
            <person name="Furmanczyk E.M."/>
        </authorList>
    </citation>
    <scope>NUCLEOTIDE SEQUENCE [LARGE SCALE GENOMIC DNA]</scope>
    <source>
        <strain evidence="9 10">DSM 16611</strain>
    </source>
</reference>
<evidence type="ECO:0000313" key="10">
    <source>
        <dbReference type="Proteomes" id="UP000215455"/>
    </source>
</evidence>
<keyword evidence="1" id="KW-0813">Transport</keyword>
<dbReference type="Pfam" id="PF00034">
    <property type="entry name" value="Cytochrom_C"/>
    <property type="match status" value="1"/>
</dbReference>
<sequence length="131" mass="13989">MTHLKFFLRAPALLAMAASFALTGSALADDLALAQKLATNHCAVCHTFDKGGPPGQGPNLFGLLGRKAASETNFTYSDGFTKAMAGKVWDEPMLDAWLTDAQSVAPGSAMVYSQDDPAKRQKIISYIKSLH</sequence>
<evidence type="ECO:0000313" key="9">
    <source>
        <dbReference type="EMBL" id="OXR35263.1"/>
    </source>
</evidence>
<evidence type="ECO:0000256" key="3">
    <source>
        <dbReference type="ARBA" id="ARBA00022723"/>
    </source>
</evidence>
<feature type="signal peptide" evidence="7">
    <location>
        <begin position="1"/>
        <end position="28"/>
    </location>
</feature>
<evidence type="ECO:0000256" key="1">
    <source>
        <dbReference type="ARBA" id="ARBA00022448"/>
    </source>
</evidence>
<evidence type="ECO:0000256" key="6">
    <source>
        <dbReference type="PROSITE-ProRule" id="PRU00433"/>
    </source>
</evidence>
<organism evidence="9 10">
    <name type="scientific">Pseudomonas umsongensis</name>
    <dbReference type="NCBI Taxonomy" id="198618"/>
    <lineage>
        <taxon>Bacteria</taxon>
        <taxon>Pseudomonadati</taxon>
        <taxon>Pseudomonadota</taxon>
        <taxon>Gammaproteobacteria</taxon>
        <taxon>Pseudomonadales</taxon>
        <taxon>Pseudomonadaceae</taxon>
        <taxon>Pseudomonas</taxon>
    </lineage>
</organism>
<name>A0ABX4E0U3_9PSED</name>